<dbReference type="Proteomes" id="UP001497680">
    <property type="component" value="Unassembled WGS sequence"/>
</dbReference>
<organism evidence="1 2">
    <name type="scientific">Hypoxylon rubiginosum</name>
    <dbReference type="NCBI Taxonomy" id="110542"/>
    <lineage>
        <taxon>Eukaryota</taxon>
        <taxon>Fungi</taxon>
        <taxon>Dikarya</taxon>
        <taxon>Ascomycota</taxon>
        <taxon>Pezizomycotina</taxon>
        <taxon>Sordariomycetes</taxon>
        <taxon>Xylariomycetidae</taxon>
        <taxon>Xylariales</taxon>
        <taxon>Hypoxylaceae</taxon>
        <taxon>Hypoxylon</taxon>
    </lineage>
</organism>
<comment type="caution">
    <text evidence="1">The sequence shown here is derived from an EMBL/GenBank/DDBJ whole genome shotgun (WGS) entry which is preliminary data.</text>
</comment>
<sequence>MAPTVVLISGANRGLGKGLLARFLARPNHIVIAANRNPSHPTSKSLATLPKGRDSRLIVIKIDATIESDASDGIKQLRAQGIEHLDVVIANAGVSYAWPKVSELTTVDLMGHLTPDLLGVIWLYQATFSLLKKSANPRWITMGSVAGKFQEQPDVANTAYAIPKAAAHWVTKRINQEEDWLTATVIHPGWVLTDMGAAASKGTGIPPENFNTSLDDSCDGMVRLIDVATKESQGGKFFGWEGEPESW</sequence>
<name>A0ACC0DGL2_9PEZI</name>
<gene>
    <name evidence="1" type="ORF">F4821DRAFT_225788</name>
</gene>
<evidence type="ECO:0000313" key="1">
    <source>
        <dbReference type="EMBL" id="KAI6091879.1"/>
    </source>
</evidence>
<keyword evidence="2" id="KW-1185">Reference proteome</keyword>
<protein>
    <submittedName>
        <fullName evidence="1">NAD(P)-binding protein</fullName>
    </submittedName>
</protein>
<dbReference type="EMBL" id="MU394285">
    <property type="protein sequence ID" value="KAI6091879.1"/>
    <property type="molecule type" value="Genomic_DNA"/>
</dbReference>
<proteinExistence type="predicted"/>
<evidence type="ECO:0000313" key="2">
    <source>
        <dbReference type="Proteomes" id="UP001497680"/>
    </source>
</evidence>
<accession>A0ACC0DGL2</accession>
<reference evidence="1 2" key="1">
    <citation type="journal article" date="2022" name="New Phytol.">
        <title>Ecological generalism drives hyperdiversity of secondary metabolite gene clusters in xylarialean endophytes.</title>
        <authorList>
            <person name="Franco M.E.E."/>
            <person name="Wisecaver J.H."/>
            <person name="Arnold A.E."/>
            <person name="Ju Y.M."/>
            <person name="Slot J.C."/>
            <person name="Ahrendt S."/>
            <person name="Moore L.P."/>
            <person name="Eastman K.E."/>
            <person name="Scott K."/>
            <person name="Konkel Z."/>
            <person name="Mondo S.J."/>
            <person name="Kuo A."/>
            <person name="Hayes R.D."/>
            <person name="Haridas S."/>
            <person name="Andreopoulos B."/>
            <person name="Riley R."/>
            <person name="LaButti K."/>
            <person name="Pangilinan J."/>
            <person name="Lipzen A."/>
            <person name="Amirebrahimi M."/>
            <person name="Yan J."/>
            <person name="Adam C."/>
            <person name="Keymanesh K."/>
            <person name="Ng V."/>
            <person name="Louie K."/>
            <person name="Northen T."/>
            <person name="Drula E."/>
            <person name="Henrissat B."/>
            <person name="Hsieh H.M."/>
            <person name="Youens-Clark K."/>
            <person name="Lutzoni F."/>
            <person name="Miadlikowska J."/>
            <person name="Eastwood D.C."/>
            <person name="Hamelin R.C."/>
            <person name="Grigoriev I.V."/>
            <person name="U'Ren J.M."/>
        </authorList>
    </citation>
    <scope>NUCLEOTIDE SEQUENCE [LARGE SCALE GENOMIC DNA]</scope>
    <source>
        <strain evidence="1 2">ER1909</strain>
    </source>
</reference>